<name>A0A399ESJ8_9DEIN</name>
<dbReference type="InterPro" id="IPR036165">
    <property type="entry name" value="YefM-like_sf"/>
</dbReference>
<comment type="function">
    <text evidence="2">Antitoxin component of a type II toxin-antitoxin (TA) system.</text>
</comment>
<proteinExistence type="inferred from homology"/>
<dbReference type="RefSeq" id="WP_119278121.1">
    <property type="nucleotide sequence ID" value="NZ_QWLA01000040.1"/>
</dbReference>
<feature type="region of interest" description="Disordered" evidence="3">
    <location>
        <begin position="64"/>
        <end position="86"/>
    </location>
</feature>
<evidence type="ECO:0000313" key="5">
    <source>
        <dbReference type="Proteomes" id="UP000265341"/>
    </source>
</evidence>
<evidence type="ECO:0000256" key="2">
    <source>
        <dbReference type="RuleBase" id="RU362080"/>
    </source>
</evidence>
<dbReference type="NCBIfam" id="TIGR01552">
    <property type="entry name" value="phd_fam"/>
    <property type="match status" value="1"/>
</dbReference>
<dbReference type="AlphaFoldDB" id="A0A399ESJ8"/>
<comment type="caution">
    <text evidence="4">The sequence shown here is derived from an EMBL/GenBank/DDBJ whole genome shotgun (WGS) entry which is preliminary data.</text>
</comment>
<dbReference type="Gene3D" id="3.40.1620.10">
    <property type="entry name" value="YefM-like domain"/>
    <property type="match status" value="1"/>
</dbReference>
<sequence>MQRTWQLQEAKARFSEVVEQALKGEAQTVTRRGRPAVVVLSWETYTRLRGKDISLFEALRPPEPLSDEEAEALSDRSRAGYREVGF</sequence>
<comment type="similarity">
    <text evidence="1 2">Belongs to the phD/YefM antitoxin family.</text>
</comment>
<evidence type="ECO:0000256" key="1">
    <source>
        <dbReference type="ARBA" id="ARBA00009981"/>
    </source>
</evidence>
<gene>
    <name evidence="4" type="ORF">Mrose_02126</name>
</gene>
<feature type="compositionally biased region" description="Basic and acidic residues" evidence="3">
    <location>
        <begin position="73"/>
        <end position="86"/>
    </location>
</feature>
<accession>A0A399ESJ8</accession>
<dbReference type="InterPro" id="IPR006442">
    <property type="entry name" value="Antitoxin_Phd/YefM"/>
</dbReference>
<dbReference type="EMBL" id="QWLA01000040">
    <property type="protein sequence ID" value="RIH85562.1"/>
    <property type="molecule type" value="Genomic_DNA"/>
</dbReference>
<dbReference type="OrthoDB" id="361531at2"/>
<dbReference type="Proteomes" id="UP000265341">
    <property type="component" value="Unassembled WGS sequence"/>
</dbReference>
<dbReference type="PANTHER" id="PTHR33713:SF9">
    <property type="entry name" value="ANTITOXIN"/>
    <property type="match status" value="1"/>
</dbReference>
<dbReference type="InterPro" id="IPR051405">
    <property type="entry name" value="phD/YefM_antitoxin"/>
</dbReference>
<protein>
    <recommendedName>
        <fullName evidence="2">Antitoxin</fullName>
    </recommendedName>
</protein>
<dbReference type="Pfam" id="PF02604">
    <property type="entry name" value="PhdYeFM_antitox"/>
    <property type="match status" value="1"/>
</dbReference>
<evidence type="ECO:0000256" key="3">
    <source>
        <dbReference type="SAM" id="MobiDB-lite"/>
    </source>
</evidence>
<evidence type="ECO:0000313" key="4">
    <source>
        <dbReference type="EMBL" id="RIH85562.1"/>
    </source>
</evidence>
<reference evidence="4 5" key="1">
    <citation type="submission" date="2018-08" db="EMBL/GenBank/DDBJ databases">
        <title>Meiothermus roseus NBRC 110900 genome sequencing project.</title>
        <authorList>
            <person name="Da Costa M.S."/>
            <person name="Albuquerque L."/>
            <person name="Raposo P."/>
            <person name="Froufe H.J.C."/>
            <person name="Barroso C.S."/>
            <person name="Egas C."/>
        </authorList>
    </citation>
    <scope>NUCLEOTIDE SEQUENCE [LARGE SCALE GENOMIC DNA]</scope>
    <source>
        <strain evidence="4 5">NBRC 110900</strain>
    </source>
</reference>
<dbReference type="SUPFAM" id="SSF143120">
    <property type="entry name" value="YefM-like"/>
    <property type="match status" value="1"/>
</dbReference>
<keyword evidence="5" id="KW-1185">Reference proteome</keyword>
<dbReference type="PANTHER" id="PTHR33713">
    <property type="entry name" value="ANTITOXIN YAFN-RELATED"/>
    <property type="match status" value="1"/>
</dbReference>
<organism evidence="4 5">
    <name type="scientific">Calidithermus roseus</name>
    <dbReference type="NCBI Taxonomy" id="1644118"/>
    <lineage>
        <taxon>Bacteria</taxon>
        <taxon>Thermotogati</taxon>
        <taxon>Deinococcota</taxon>
        <taxon>Deinococci</taxon>
        <taxon>Thermales</taxon>
        <taxon>Thermaceae</taxon>
        <taxon>Calidithermus</taxon>
    </lineage>
</organism>